<dbReference type="AlphaFoldDB" id="A0A975ER32"/>
<dbReference type="PANTHER" id="PTHR42815">
    <property type="entry name" value="FAD-BINDING, PUTATIVE (AFU_ORTHOLOGUE AFUA_6G07600)-RELATED"/>
    <property type="match status" value="1"/>
</dbReference>
<proteinExistence type="predicted"/>
<dbReference type="Proteomes" id="UP000665026">
    <property type="component" value="Chromosome"/>
</dbReference>
<feature type="domain" description="Pyridoxamine 5'-phosphate oxidase N-terminal" evidence="1">
    <location>
        <begin position="30"/>
        <end position="149"/>
    </location>
</feature>
<evidence type="ECO:0000259" key="1">
    <source>
        <dbReference type="Pfam" id="PF01243"/>
    </source>
</evidence>
<evidence type="ECO:0000313" key="3">
    <source>
        <dbReference type="Proteomes" id="UP000665026"/>
    </source>
</evidence>
<dbReference type="Pfam" id="PF01243">
    <property type="entry name" value="PNPOx_N"/>
    <property type="match status" value="1"/>
</dbReference>
<dbReference type="SUPFAM" id="SSF50475">
    <property type="entry name" value="FMN-binding split barrel"/>
    <property type="match status" value="1"/>
</dbReference>
<dbReference type="NCBIfam" id="TIGR04025">
    <property type="entry name" value="PPOX_FMN_DR2398"/>
    <property type="match status" value="1"/>
</dbReference>
<organism evidence="2 3">
    <name type="scientific">Cognatishimia activa</name>
    <dbReference type="NCBI Taxonomy" id="1715691"/>
    <lineage>
        <taxon>Bacteria</taxon>
        <taxon>Pseudomonadati</taxon>
        <taxon>Pseudomonadota</taxon>
        <taxon>Alphaproteobacteria</taxon>
        <taxon>Rhodobacterales</taxon>
        <taxon>Paracoccaceae</taxon>
        <taxon>Cognatishimia</taxon>
    </lineage>
</organism>
<protein>
    <submittedName>
        <fullName evidence="2">Pyridoxamine 5'-phosphate oxidase family protein</fullName>
    </submittedName>
</protein>
<dbReference type="InterPro" id="IPR024029">
    <property type="entry name" value="Pyridox_Oxase_FMN-dep"/>
</dbReference>
<name>A0A975ER32_9RHOB</name>
<dbReference type="InterPro" id="IPR012349">
    <property type="entry name" value="Split_barrel_FMN-bd"/>
</dbReference>
<dbReference type="InterPro" id="IPR011576">
    <property type="entry name" value="Pyridox_Oxase_N"/>
</dbReference>
<dbReference type="EMBL" id="CP060010">
    <property type="protein sequence ID" value="QTN36659.1"/>
    <property type="molecule type" value="Genomic_DNA"/>
</dbReference>
<reference evidence="2" key="1">
    <citation type="submission" date="2020-07" db="EMBL/GenBank/DDBJ databases">
        <title>Genome sequences of bacteria associated with the marine, planktonic diatom Thalassiosira profunda strain ECT2AJA-044.</title>
        <authorList>
            <person name="Gargas C.B."/>
            <person name="Roberts W.R."/>
            <person name="Alverson A.J."/>
        </authorList>
    </citation>
    <scope>NUCLEOTIDE SEQUENCE</scope>
    <source>
        <strain evidence="2">ECT2AJA-044</strain>
    </source>
</reference>
<accession>A0A975ER32</accession>
<sequence>MQAISSISDLEALYDAVNPLSIEKVARQLTPLYQQWINASRFVVLSTVGPEGTDASPRGDVDPVVHIADPGTIMMPDWRGNNRLDSLKNIVRDERVSLMFMVPGCSNVVRVNGTAIVTADETLCARFEKKNILPRSVIVMKVGEAYFQCAKALMRSRLWAGEDESDKTPSAGDFLREVKEDFDAEGYDKSYPEYAQSRLW</sequence>
<dbReference type="RefSeq" id="WP_209357358.1">
    <property type="nucleotide sequence ID" value="NZ_CP060010.1"/>
</dbReference>
<dbReference type="Gene3D" id="2.30.110.10">
    <property type="entry name" value="Electron Transport, Fmn-binding Protein, Chain A"/>
    <property type="match status" value="1"/>
</dbReference>
<dbReference type="PANTHER" id="PTHR42815:SF2">
    <property type="entry name" value="FAD-BINDING, PUTATIVE (AFU_ORTHOLOGUE AFUA_6G07600)-RELATED"/>
    <property type="match status" value="1"/>
</dbReference>
<evidence type="ECO:0000313" key="2">
    <source>
        <dbReference type="EMBL" id="QTN36659.1"/>
    </source>
</evidence>
<dbReference type="KEGG" id="cact:HZ995_03815"/>
<gene>
    <name evidence="2" type="ORF">HZ995_03815</name>
</gene>